<sequence>MSASNASPGARVRVPHPSARDVSTNGERQRRGRQCRQCGRRSVRRLEASEVDAQPAHAPAARFSMLSAQR</sequence>
<evidence type="ECO:0000313" key="2">
    <source>
        <dbReference type="EMBL" id="EET05925.1"/>
    </source>
</evidence>
<dbReference type="Proteomes" id="UP000001812">
    <property type="component" value="Chromosome II"/>
</dbReference>
<proteinExistence type="predicted"/>
<dbReference type="HOGENOM" id="CLU_2749973_0_0_4"/>
<evidence type="ECO:0000256" key="1">
    <source>
        <dbReference type="SAM" id="MobiDB-lite"/>
    </source>
</evidence>
<feature type="compositionally biased region" description="Basic residues" evidence="1">
    <location>
        <begin position="30"/>
        <end position="43"/>
    </location>
</feature>
<organism evidence="2">
    <name type="scientific">Burkholderia pseudomallei 1710a</name>
    <dbReference type="NCBI Taxonomy" id="320371"/>
    <lineage>
        <taxon>Bacteria</taxon>
        <taxon>Pseudomonadati</taxon>
        <taxon>Pseudomonadota</taxon>
        <taxon>Betaproteobacteria</taxon>
        <taxon>Burkholderiales</taxon>
        <taxon>Burkholderiaceae</taxon>
        <taxon>Burkholderia</taxon>
        <taxon>pseudomallei group</taxon>
    </lineage>
</organism>
<reference evidence="2" key="1">
    <citation type="submission" date="2009-05" db="EMBL/GenBank/DDBJ databases">
        <authorList>
            <person name="Harkins D.M."/>
            <person name="DeShazer D."/>
            <person name="Woods D.E."/>
            <person name="Brinkac L.M."/>
            <person name="Brown K.A."/>
            <person name="Hung G.C."/>
            <person name="Tuanyok A."/>
            <person name="Zhang B."/>
            <person name="Nierman W.C."/>
        </authorList>
    </citation>
    <scope>NUCLEOTIDE SEQUENCE [LARGE SCALE GENOMIC DNA]</scope>
    <source>
        <strain evidence="2">1710a</strain>
    </source>
</reference>
<name>A0A0E1VY95_BURPE</name>
<protein>
    <submittedName>
        <fullName evidence="2">Uncharacterized protein</fullName>
    </submittedName>
</protein>
<dbReference type="AlphaFoldDB" id="A0A0E1VY95"/>
<accession>A0A0E1VY95</accession>
<dbReference type="EMBL" id="CM000833">
    <property type="protein sequence ID" value="EET05925.1"/>
    <property type="molecule type" value="Genomic_DNA"/>
</dbReference>
<feature type="region of interest" description="Disordered" evidence="1">
    <location>
        <begin position="1"/>
        <end position="70"/>
    </location>
</feature>
<gene>
    <name evidence="2" type="ORF">BURPS1710A_A2503</name>
</gene>